<keyword evidence="6 7" id="KW-0472">Membrane</keyword>
<dbReference type="Pfam" id="PF09815">
    <property type="entry name" value="XK-related"/>
    <property type="match status" value="1"/>
</dbReference>
<dbReference type="InterPro" id="IPR050895">
    <property type="entry name" value="XK-related_scramblase"/>
</dbReference>
<evidence type="ECO:0000313" key="9">
    <source>
        <dbReference type="Proteomes" id="UP001558613"/>
    </source>
</evidence>
<evidence type="ECO:0000256" key="4">
    <source>
        <dbReference type="ARBA" id="ARBA00022692"/>
    </source>
</evidence>
<evidence type="ECO:0000256" key="5">
    <source>
        <dbReference type="ARBA" id="ARBA00022989"/>
    </source>
</evidence>
<proteinExistence type="inferred from homology"/>
<keyword evidence="5 7" id="KW-1133">Transmembrane helix</keyword>
<keyword evidence="4 7" id="KW-0812">Transmembrane</keyword>
<keyword evidence="9" id="KW-1185">Reference proteome</keyword>
<comment type="subcellular location">
    <subcellularLocation>
        <location evidence="1">Cell membrane</location>
        <topology evidence="1">Multi-pass membrane protein</topology>
    </subcellularLocation>
    <subcellularLocation>
        <location evidence="7">Membrane</location>
        <topology evidence="7">Multi-pass membrane protein</topology>
    </subcellularLocation>
</comment>
<protein>
    <recommendedName>
        <fullName evidence="7">XK-related protein</fullName>
    </recommendedName>
</protein>
<sequence>MERNSDGRGVVTGFRPLHNLTRREFTSWARGERDSFRRPPHEERLWLDCLWIVLALLVFFWDVGTDLWLALDYYVKQDYLWFGLTLFFVLVPSVLLVQILELQVVRCGLHVGGALGSVGGGSASGREEPPDQGVVRQGQVLVASQCGYWQDAHNTSFRWESVEVSVPVCLRYSPDRSGGCEVSLPDVRFFYSS</sequence>
<feature type="transmembrane region" description="Helical" evidence="7">
    <location>
        <begin position="81"/>
        <end position="100"/>
    </location>
</feature>
<gene>
    <name evidence="8" type="ORF">QQF64_007732</name>
</gene>
<evidence type="ECO:0000256" key="6">
    <source>
        <dbReference type="ARBA" id="ARBA00023136"/>
    </source>
</evidence>
<dbReference type="PANTHER" id="PTHR16024:SF9">
    <property type="entry name" value="XK-RELATED PROTEIN 6"/>
    <property type="match status" value="1"/>
</dbReference>
<evidence type="ECO:0000256" key="7">
    <source>
        <dbReference type="RuleBase" id="RU910716"/>
    </source>
</evidence>
<evidence type="ECO:0000313" key="8">
    <source>
        <dbReference type="EMBL" id="KAL1262467.1"/>
    </source>
</evidence>
<organism evidence="8 9">
    <name type="scientific">Cirrhinus molitorella</name>
    <name type="common">mud carp</name>
    <dbReference type="NCBI Taxonomy" id="172907"/>
    <lineage>
        <taxon>Eukaryota</taxon>
        <taxon>Metazoa</taxon>
        <taxon>Chordata</taxon>
        <taxon>Craniata</taxon>
        <taxon>Vertebrata</taxon>
        <taxon>Euteleostomi</taxon>
        <taxon>Actinopterygii</taxon>
        <taxon>Neopterygii</taxon>
        <taxon>Teleostei</taxon>
        <taxon>Ostariophysi</taxon>
        <taxon>Cypriniformes</taxon>
        <taxon>Cyprinidae</taxon>
        <taxon>Labeoninae</taxon>
        <taxon>Labeonini</taxon>
        <taxon>Cirrhinus</taxon>
    </lineage>
</organism>
<evidence type="ECO:0000256" key="2">
    <source>
        <dbReference type="ARBA" id="ARBA00008789"/>
    </source>
</evidence>
<accession>A0ABR3MEV6</accession>
<comment type="caution">
    <text evidence="8">The sequence shown here is derived from an EMBL/GenBank/DDBJ whole genome shotgun (WGS) entry which is preliminary data.</text>
</comment>
<name>A0ABR3MEV6_9TELE</name>
<dbReference type="PANTHER" id="PTHR16024">
    <property type="entry name" value="XK-RELATED PROTEIN"/>
    <property type="match status" value="1"/>
</dbReference>
<comment type="caution">
    <text evidence="7">Lacks conserved residue(s) required for the propagation of feature annotation.</text>
</comment>
<dbReference type="EMBL" id="JAYMGO010000014">
    <property type="protein sequence ID" value="KAL1262467.1"/>
    <property type="molecule type" value="Genomic_DNA"/>
</dbReference>
<keyword evidence="3" id="KW-1003">Cell membrane</keyword>
<dbReference type="InterPro" id="IPR018629">
    <property type="entry name" value="XK-rel"/>
</dbReference>
<evidence type="ECO:0000256" key="1">
    <source>
        <dbReference type="ARBA" id="ARBA00004651"/>
    </source>
</evidence>
<dbReference type="Proteomes" id="UP001558613">
    <property type="component" value="Unassembled WGS sequence"/>
</dbReference>
<feature type="transmembrane region" description="Helical" evidence="7">
    <location>
        <begin position="45"/>
        <end position="61"/>
    </location>
</feature>
<evidence type="ECO:0000256" key="3">
    <source>
        <dbReference type="ARBA" id="ARBA00022475"/>
    </source>
</evidence>
<reference evidence="8 9" key="1">
    <citation type="submission" date="2023-09" db="EMBL/GenBank/DDBJ databases">
        <authorList>
            <person name="Wang M."/>
        </authorList>
    </citation>
    <scope>NUCLEOTIDE SEQUENCE [LARGE SCALE GENOMIC DNA]</scope>
    <source>
        <strain evidence="8">GT-2023</strain>
        <tissue evidence="8">Liver</tissue>
    </source>
</reference>
<comment type="similarity">
    <text evidence="2 7">Belongs to the XK family.</text>
</comment>